<dbReference type="AlphaFoldDB" id="A0A672LX57"/>
<dbReference type="SUPFAM" id="SSF49899">
    <property type="entry name" value="Concanavalin A-like lectins/glucanases"/>
    <property type="match status" value="1"/>
</dbReference>
<sequence length="351" mass="38889">SYDVAKKNIILSIWCNEMCLCGLRLKKHIIFHILYENGTAGGLSATTWDDTGLDSALSTVKDDFLSDQHGSALGMTKCFLTFFVGFGQLELRNEGKFVVLEVNNKVELVVGLHSKLVEDDLTGKIRLALGGMLVDKQKLFHPFEPEIDACIRGGHWLNLSTTWDTDSTWEPRPCFSEIKKGSYFPGTGVAMFNTSDLPGLKTEEAGITVEIFGSWTGTTLSLQSTGFEYILEVFDKNKDEVQLGLKEGSESVALPREPETLTFTILKHSLVVNSVTELEKESLDFFSMWKKGMLLTFGGVPGKFAKSTHDLRGCLEKILVQGQVIDLDRALYKHTAVSSHSCPTEAMNELT</sequence>
<gene>
    <name evidence="1" type="primary">LOC107556559</name>
</gene>
<dbReference type="Proteomes" id="UP000472262">
    <property type="component" value="Unassembled WGS sequence"/>
</dbReference>
<reference evidence="1" key="1">
    <citation type="submission" date="2025-08" db="UniProtKB">
        <authorList>
            <consortium name="Ensembl"/>
        </authorList>
    </citation>
    <scope>IDENTIFICATION</scope>
</reference>
<accession>A0A672LX57</accession>
<protein>
    <submittedName>
        <fullName evidence="1">Sex hormone-binding globulin-like</fullName>
    </submittedName>
</protein>
<proteinExistence type="predicted"/>
<evidence type="ECO:0000313" key="1">
    <source>
        <dbReference type="Ensembl" id="ENSSGRP00000027361.1"/>
    </source>
</evidence>
<evidence type="ECO:0000313" key="2">
    <source>
        <dbReference type="Proteomes" id="UP000472262"/>
    </source>
</evidence>
<keyword evidence="2" id="KW-1185">Reference proteome</keyword>
<dbReference type="InterPro" id="IPR013320">
    <property type="entry name" value="ConA-like_dom_sf"/>
</dbReference>
<dbReference type="Ensembl" id="ENSSGRT00000029444.1">
    <property type="protein sequence ID" value="ENSSGRP00000027361.1"/>
    <property type="gene ID" value="ENSSGRG00000015705.1"/>
</dbReference>
<dbReference type="Gene3D" id="2.60.120.200">
    <property type="match status" value="2"/>
</dbReference>
<dbReference type="InParanoid" id="A0A672LX57"/>
<name>A0A672LX57_SINGR</name>
<reference evidence="1" key="2">
    <citation type="submission" date="2025-09" db="UniProtKB">
        <authorList>
            <consortium name="Ensembl"/>
        </authorList>
    </citation>
    <scope>IDENTIFICATION</scope>
</reference>
<organism evidence="1 2">
    <name type="scientific">Sinocyclocheilus grahami</name>
    <name type="common">Dianchi golden-line fish</name>
    <name type="synonym">Barbus grahami</name>
    <dbReference type="NCBI Taxonomy" id="75366"/>
    <lineage>
        <taxon>Eukaryota</taxon>
        <taxon>Metazoa</taxon>
        <taxon>Chordata</taxon>
        <taxon>Craniata</taxon>
        <taxon>Vertebrata</taxon>
        <taxon>Euteleostomi</taxon>
        <taxon>Actinopterygii</taxon>
        <taxon>Neopterygii</taxon>
        <taxon>Teleostei</taxon>
        <taxon>Ostariophysi</taxon>
        <taxon>Cypriniformes</taxon>
        <taxon>Cyprinidae</taxon>
        <taxon>Cyprininae</taxon>
        <taxon>Sinocyclocheilus</taxon>
    </lineage>
</organism>